<feature type="chain" id="PRO_5029683666" evidence="2">
    <location>
        <begin position="23"/>
        <end position="172"/>
    </location>
</feature>
<reference evidence="4" key="1">
    <citation type="submission" date="2020-12" db="UniProtKB">
        <authorList>
            <consortium name="WormBaseParasite"/>
        </authorList>
    </citation>
    <scope>IDENTIFICATION</scope>
    <source>
        <strain evidence="4">MHco3</strain>
    </source>
</reference>
<sequence length="172" mass="19142">MFSAPQSLQITVLYTLLLTVFADVSKLECFSCTSNANWNYYMERIPGLKSLNATEALPVAPLACTFDPMRIYAAHTAVSCDGYCMKWASVKILDDGGLEVNFLRACVESVMEKNSSLPADDRCYQTPPDFVHKPGVEYRSICFCQGFMCNSTMISHSLGVFLTMLISLLLFL</sequence>
<proteinExistence type="predicted"/>
<evidence type="ECO:0000256" key="1">
    <source>
        <dbReference type="SAM" id="Phobius"/>
    </source>
</evidence>
<keyword evidence="1" id="KW-1133">Transmembrane helix</keyword>
<evidence type="ECO:0000313" key="4">
    <source>
        <dbReference type="WBParaSite" id="HCON_00140410-00001"/>
    </source>
</evidence>
<evidence type="ECO:0000313" key="3">
    <source>
        <dbReference type="Proteomes" id="UP000025227"/>
    </source>
</evidence>
<feature type="signal peptide" evidence="2">
    <location>
        <begin position="1"/>
        <end position="22"/>
    </location>
</feature>
<keyword evidence="1" id="KW-0472">Membrane</keyword>
<keyword evidence="2" id="KW-0732">Signal</keyword>
<dbReference type="WBParaSite" id="HCON_00140410-00001">
    <property type="protein sequence ID" value="HCON_00140410-00001"/>
    <property type="gene ID" value="HCON_00140410"/>
</dbReference>
<organism evidence="3 4">
    <name type="scientific">Haemonchus contortus</name>
    <name type="common">Barber pole worm</name>
    <dbReference type="NCBI Taxonomy" id="6289"/>
    <lineage>
        <taxon>Eukaryota</taxon>
        <taxon>Metazoa</taxon>
        <taxon>Ecdysozoa</taxon>
        <taxon>Nematoda</taxon>
        <taxon>Chromadorea</taxon>
        <taxon>Rhabditida</taxon>
        <taxon>Rhabditina</taxon>
        <taxon>Rhabditomorpha</taxon>
        <taxon>Strongyloidea</taxon>
        <taxon>Trichostrongylidae</taxon>
        <taxon>Haemonchus</taxon>
    </lineage>
</organism>
<evidence type="ECO:0000256" key="2">
    <source>
        <dbReference type="SAM" id="SignalP"/>
    </source>
</evidence>
<keyword evidence="1" id="KW-0812">Transmembrane</keyword>
<dbReference type="Proteomes" id="UP000025227">
    <property type="component" value="Unplaced"/>
</dbReference>
<name>A0A7I5EC96_HAECO</name>
<accession>A0A7I5EC96</accession>
<keyword evidence="3" id="KW-1185">Reference proteome</keyword>
<dbReference type="OrthoDB" id="5835056at2759"/>
<dbReference type="AlphaFoldDB" id="A0A7I5EC96"/>
<protein>
    <submittedName>
        <fullName evidence="4">Protein quiver</fullName>
    </submittedName>
</protein>
<feature type="transmembrane region" description="Helical" evidence="1">
    <location>
        <begin position="153"/>
        <end position="171"/>
    </location>
</feature>